<comment type="caution">
    <text evidence="2">The sequence shown here is derived from an EMBL/GenBank/DDBJ whole genome shotgun (WGS) entry which is preliminary data.</text>
</comment>
<reference evidence="2 3" key="1">
    <citation type="journal article" date="2016" name="Nat. Commun.">
        <title>Thousands of microbial genomes shed light on interconnected biogeochemical processes in an aquifer system.</title>
        <authorList>
            <person name="Anantharaman K."/>
            <person name="Brown C.T."/>
            <person name="Hug L.A."/>
            <person name="Sharon I."/>
            <person name="Castelle C.J."/>
            <person name="Probst A.J."/>
            <person name="Thomas B.C."/>
            <person name="Singh A."/>
            <person name="Wilkins M.J."/>
            <person name="Karaoz U."/>
            <person name="Brodie E.L."/>
            <person name="Williams K.H."/>
            <person name="Hubbard S.S."/>
            <person name="Banfield J.F."/>
        </authorList>
    </citation>
    <scope>NUCLEOTIDE SEQUENCE [LARGE SCALE GENOMIC DNA]</scope>
</reference>
<sequence>MKIIYYLIIILFTPILLLVNFRLLVFNLNFYKVEFAKLGVYENFASSETVNFEAGELINFYCCDGELSSTFYSQRERLHLMDVKNLIKLVNLYLYVLIWAALTCLVYVIHKKAYKFSARNLNTAALITIISIITLWLFSKLNFDPLFISFHKLSFSNNYWLLPQDANLIKLFPPQFFVDFANQIALQTMIMATIILIITHLISKHHAAKKR</sequence>
<accession>A0A1F5G721</accession>
<dbReference type="Pfam" id="PF07314">
    <property type="entry name" value="Lit"/>
    <property type="match status" value="1"/>
</dbReference>
<evidence type="ECO:0000313" key="2">
    <source>
        <dbReference type="EMBL" id="OGD87657.1"/>
    </source>
</evidence>
<evidence type="ECO:0000256" key="1">
    <source>
        <dbReference type="SAM" id="Phobius"/>
    </source>
</evidence>
<evidence type="ECO:0000313" key="3">
    <source>
        <dbReference type="Proteomes" id="UP000177369"/>
    </source>
</evidence>
<keyword evidence="1" id="KW-0812">Transmembrane</keyword>
<dbReference type="InterPro" id="IPR010178">
    <property type="entry name" value="Lit"/>
</dbReference>
<dbReference type="AlphaFoldDB" id="A0A1F5G721"/>
<organism evidence="2 3">
    <name type="scientific">Candidatus Curtissbacteria bacterium RIFCSPHIGHO2_02_FULL_40_16b</name>
    <dbReference type="NCBI Taxonomy" id="1797714"/>
    <lineage>
        <taxon>Bacteria</taxon>
        <taxon>Candidatus Curtissiibacteriota</taxon>
    </lineage>
</organism>
<keyword evidence="1" id="KW-1133">Transmembrane helix</keyword>
<feature type="transmembrane region" description="Helical" evidence="1">
    <location>
        <begin position="92"/>
        <end position="109"/>
    </location>
</feature>
<name>A0A1F5G721_9BACT</name>
<feature type="transmembrane region" description="Helical" evidence="1">
    <location>
        <begin position="121"/>
        <end position="139"/>
    </location>
</feature>
<protein>
    <recommendedName>
        <fullName evidence="4">TIGR01906 family membrane protein</fullName>
    </recommendedName>
</protein>
<feature type="transmembrane region" description="Helical" evidence="1">
    <location>
        <begin position="184"/>
        <end position="202"/>
    </location>
</feature>
<gene>
    <name evidence="2" type="ORF">A3D04_02200</name>
</gene>
<dbReference type="STRING" id="1797714.A3D04_02200"/>
<feature type="transmembrane region" description="Helical" evidence="1">
    <location>
        <begin position="5"/>
        <end position="25"/>
    </location>
</feature>
<keyword evidence="1" id="KW-0472">Membrane</keyword>
<dbReference type="Proteomes" id="UP000177369">
    <property type="component" value="Unassembled WGS sequence"/>
</dbReference>
<dbReference type="EMBL" id="MFBD01000045">
    <property type="protein sequence ID" value="OGD87657.1"/>
    <property type="molecule type" value="Genomic_DNA"/>
</dbReference>
<evidence type="ECO:0008006" key="4">
    <source>
        <dbReference type="Google" id="ProtNLM"/>
    </source>
</evidence>
<proteinExistence type="predicted"/>